<evidence type="ECO:0000313" key="4">
    <source>
        <dbReference type="Proteomes" id="UP001063166"/>
    </source>
</evidence>
<evidence type="ECO:0000313" key="3">
    <source>
        <dbReference type="EMBL" id="GLB44893.1"/>
    </source>
</evidence>
<organism evidence="3 4">
    <name type="scientific">Lyophyllum shimeji</name>
    <name type="common">Hon-shimeji</name>
    <name type="synonym">Tricholoma shimeji</name>
    <dbReference type="NCBI Taxonomy" id="47721"/>
    <lineage>
        <taxon>Eukaryota</taxon>
        <taxon>Fungi</taxon>
        <taxon>Dikarya</taxon>
        <taxon>Basidiomycota</taxon>
        <taxon>Agaricomycotina</taxon>
        <taxon>Agaricomycetes</taxon>
        <taxon>Agaricomycetidae</taxon>
        <taxon>Agaricales</taxon>
        <taxon>Tricholomatineae</taxon>
        <taxon>Lyophyllaceae</taxon>
        <taxon>Lyophyllum</taxon>
    </lineage>
</organism>
<feature type="domain" description="Carboxylesterase type B" evidence="2">
    <location>
        <begin position="28"/>
        <end position="515"/>
    </location>
</feature>
<feature type="signal peptide" evidence="1">
    <location>
        <begin position="1"/>
        <end position="18"/>
    </location>
</feature>
<gene>
    <name evidence="3" type="ORF">LshimejAT787_1802300</name>
</gene>
<name>A0A9P3PZK1_LYOSH</name>
<dbReference type="InterPro" id="IPR029058">
    <property type="entry name" value="AB_hydrolase_fold"/>
</dbReference>
<dbReference type="PANTHER" id="PTHR11559">
    <property type="entry name" value="CARBOXYLESTERASE"/>
    <property type="match status" value="1"/>
</dbReference>
<evidence type="ECO:0000259" key="2">
    <source>
        <dbReference type="Pfam" id="PF00135"/>
    </source>
</evidence>
<reference evidence="3" key="1">
    <citation type="submission" date="2022-07" db="EMBL/GenBank/DDBJ databases">
        <title>The genome of Lyophyllum shimeji provides insight into the initial evolution of ectomycorrhizal fungal genome.</title>
        <authorList>
            <person name="Kobayashi Y."/>
            <person name="Shibata T."/>
            <person name="Hirakawa H."/>
            <person name="Shigenobu S."/>
            <person name="Nishiyama T."/>
            <person name="Yamada A."/>
            <person name="Hasebe M."/>
            <person name="Kawaguchi M."/>
        </authorList>
    </citation>
    <scope>NUCLEOTIDE SEQUENCE</scope>
    <source>
        <strain evidence="3">AT787</strain>
    </source>
</reference>
<sequence length="542" mass="59126">MFHSLLLLALFTIHESLAASTVSFPLDVGLKTGTFRGVSTGSEIEKWLGIRYGQPPVGSLRFKAPVPITRASSRVVDASTFGNACPQPPSDLGAPIAEDCLVLNVFRPQGTSAKAKLPVLFWIHGGAYTVGAASMTSYDPTRIIQRSVLNGQPIIFVSINYRVNTFGFLSSAGVLPQDLNAGLLDQRQALVWVQENIAAFGGDPAKVTIWEQSAGAGSVESHFVFPSTRKLFRAGIADSSTGPFKNSPDASTYDKPGKPFARLLAATGYSAGANAVACLQRVPFETLVNVSNDMITSTLNHQLWEPSVGPRSSLIPERASSRITRGDFLHLPYLAGTNVNEGTTFSTTLRGLQLSPSAEDAAFDDFIGHLVIDNSTLTPDVLTRFHSLFPANDPSLGAPFNTGDSLFDRAEAWYTDEMFLASRRLFFQHAAPRQPTFAYYFKEFIPGNDPSLGVAHASELQLLFGPISSAAQVETDFANKFLDFYINFVNDLNPGADWPAYTLQKRKVLQLLRDNITVIPDDWDLEKTNFINSARVLDEFEK</sequence>
<evidence type="ECO:0000256" key="1">
    <source>
        <dbReference type="SAM" id="SignalP"/>
    </source>
</evidence>
<dbReference type="AlphaFoldDB" id="A0A9P3PZK1"/>
<dbReference type="Proteomes" id="UP001063166">
    <property type="component" value="Unassembled WGS sequence"/>
</dbReference>
<comment type="caution">
    <text evidence="3">The sequence shown here is derived from an EMBL/GenBank/DDBJ whole genome shotgun (WGS) entry which is preliminary data.</text>
</comment>
<dbReference type="SUPFAM" id="SSF53474">
    <property type="entry name" value="alpha/beta-Hydrolases"/>
    <property type="match status" value="1"/>
</dbReference>
<dbReference type="OrthoDB" id="408631at2759"/>
<dbReference type="EMBL" id="BRPK01000018">
    <property type="protein sequence ID" value="GLB44893.1"/>
    <property type="molecule type" value="Genomic_DNA"/>
</dbReference>
<proteinExistence type="predicted"/>
<keyword evidence="1" id="KW-0732">Signal</keyword>
<accession>A0A9P3PZK1</accession>
<keyword evidence="4" id="KW-1185">Reference proteome</keyword>
<dbReference type="Gene3D" id="3.40.50.1820">
    <property type="entry name" value="alpha/beta hydrolase"/>
    <property type="match status" value="1"/>
</dbReference>
<dbReference type="InterPro" id="IPR002018">
    <property type="entry name" value="CarbesteraseB"/>
</dbReference>
<dbReference type="InterPro" id="IPR050309">
    <property type="entry name" value="Type-B_Carboxylest/Lipase"/>
</dbReference>
<dbReference type="Pfam" id="PF00135">
    <property type="entry name" value="COesterase"/>
    <property type="match status" value="1"/>
</dbReference>
<feature type="chain" id="PRO_5040443307" evidence="1">
    <location>
        <begin position="19"/>
        <end position="542"/>
    </location>
</feature>
<protein>
    <submittedName>
        <fullName evidence="3">Type-B carboxylesterase lipase family protein</fullName>
    </submittedName>
</protein>